<feature type="domain" description="Lycopene cyclase" evidence="9">
    <location>
        <begin position="3"/>
        <end position="94"/>
    </location>
</feature>
<feature type="transmembrane region" description="Helical" evidence="8">
    <location>
        <begin position="161"/>
        <end position="179"/>
    </location>
</feature>
<dbReference type="Pfam" id="PF18916">
    <property type="entry name" value="Lycopene_cyc"/>
    <property type="match status" value="2"/>
</dbReference>
<keyword evidence="6 8" id="KW-0472">Membrane</keyword>
<keyword evidence="7" id="KW-0413">Isomerase</keyword>
<evidence type="ECO:0000313" key="11">
    <source>
        <dbReference type="Proteomes" id="UP000636110"/>
    </source>
</evidence>
<evidence type="ECO:0000313" key="10">
    <source>
        <dbReference type="EMBL" id="MBB2149723.1"/>
    </source>
</evidence>
<feature type="domain" description="Lycopene cyclase" evidence="9">
    <location>
        <begin position="129"/>
        <end position="217"/>
    </location>
</feature>
<dbReference type="EMBL" id="WNXC01000004">
    <property type="protein sequence ID" value="MBB2149723.1"/>
    <property type="molecule type" value="Genomic_DNA"/>
</dbReference>
<evidence type="ECO:0000256" key="2">
    <source>
        <dbReference type="ARBA" id="ARBA00004829"/>
    </source>
</evidence>
<dbReference type="Proteomes" id="UP000636110">
    <property type="component" value="Unassembled WGS sequence"/>
</dbReference>
<feature type="transmembrane region" description="Helical" evidence="8">
    <location>
        <begin position="6"/>
        <end position="22"/>
    </location>
</feature>
<feature type="transmembrane region" description="Helical" evidence="8">
    <location>
        <begin position="199"/>
        <end position="217"/>
    </location>
</feature>
<evidence type="ECO:0000256" key="5">
    <source>
        <dbReference type="ARBA" id="ARBA00022989"/>
    </source>
</evidence>
<dbReference type="NCBIfam" id="TIGR03462">
    <property type="entry name" value="CarR_dom_SF"/>
    <property type="match status" value="1"/>
</dbReference>
<comment type="subcellular location">
    <subcellularLocation>
        <location evidence="1">Membrane</location>
        <topology evidence="1">Multi-pass membrane protein</topology>
    </subcellularLocation>
</comment>
<reference evidence="10 11" key="1">
    <citation type="submission" date="2019-11" db="EMBL/GenBank/DDBJ databases">
        <title>Description of Pedobacter sp. LMG 31462T.</title>
        <authorList>
            <person name="Carlier A."/>
            <person name="Qi S."/>
            <person name="Vandamme P."/>
        </authorList>
    </citation>
    <scope>NUCLEOTIDE SEQUENCE [LARGE SCALE GENOMIC DNA]</scope>
    <source>
        <strain evidence="10 11">LMG 31462</strain>
    </source>
</reference>
<accession>A0ABR6EWR2</accession>
<gene>
    <name evidence="10" type="ORF">GM920_12515</name>
</gene>
<evidence type="ECO:0000256" key="1">
    <source>
        <dbReference type="ARBA" id="ARBA00004141"/>
    </source>
</evidence>
<evidence type="ECO:0000256" key="4">
    <source>
        <dbReference type="ARBA" id="ARBA00022746"/>
    </source>
</evidence>
<feature type="transmembrane region" description="Helical" evidence="8">
    <location>
        <begin position="34"/>
        <end position="58"/>
    </location>
</feature>
<dbReference type="InterPro" id="IPR017825">
    <property type="entry name" value="Lycopene_cyclase_dom"/>
</dbReference>
<comment type="pathway">
    <text evidence="2">Carotenoid biosynthesis.</text>
</comment>
<name>A0ABR6EWR2_9SPHI</name>
<evidence type="ECO:0000256" key="7">
    <source>
        <dbReference type="ARBA" id="ARBA00023235"/>
    </source>
</evidence>
<evidence type="ECO:0000256" key="8">
    <source>
        <dbReference type="SAM" id="Phobius"/>
    </source>
</evidence>
<keyword evidence="4" id="KW-0125">Carotenoid biosynthesis</keyword>
<proteinExistence type="predicted"/>
<sequence>MNLTYLLLALGMLIVPILLLLVKKTNFYQTIKFALPAVVITGLIFSFFATLFVIFGAWDFNPSYLSGTRLWIIPIEEFLFYMTSCLAGISIYQALNVFFPNNALDKFSLSFSNLMLGICIAMLFFAHLKWYSTVSFGVLFVLIFYIEYLNKLRFSYQFYRGYLVSLVLFYIGYGIISVLPVISYKDTLDLRIGAIPFESHFYFMGMLLLSVYFYEWFKSRFKA</sequence>
<feature type="transmembrane region" description="Helical" evidence="8">
    <location>
        <begin position="131"/>
        <end position="149"/>
    </location>
</feature>
<dbReference type="RefSeq" id="WP_182957696.1">
    <property type="nucleotide sequence ID" value="NZ_WNXC01000004.1"/>
</dbReference>
<keyword evidence="3 8" id="KW-0812">Transmembrane</keyword>
<evidence type="ECO:0000259" key="9">
    <source>
        <dbReference type="Pfam" id="PF18916"/>
    </source>
</evidence>
<evidence type="ECO:0000256" key="6">
    <source>
        <dbReference type="ARBA" id="ARBA00023136"/>
    </source>
</evidence>
<evidence type="ECO:0000256" key="3">
    <source>
        <dbReference type="ARBA" id="ARBA00022692"/>
    </source>
</evidence>
<feature type="transmembrane region" description="Helical" evidence="8">
    <location>
        <begin position="78"/>
        <end position="95"/>
    </location>
</feature>
<organism evidence="10 11">
    <name type="scientific">Pedobacter gandavensis</name>
    <dbReference type="NCBI Taxonomy" id="2679963"/>
    <lineage>
        <taxon>Bacteria</taxon>
        <taxon>Pseudomonadati</taxon>
        <taxon>Bacteroidota</taxon>
        <taxon>Sphingobacteriia</taxon>
        <taxon>Sphingobacteriales</taxon>
        <taxon>Sphingobacteriaceae</taxon>
        <taxon>Pedobacter</taxon>
    </lineage>
</organism>
<feature type="transmembrane region" description="Helical" evidence="8">
    <location>
        <begin position="107"/>
        <end position="125"/>
    </location>
</feature>
<keyword evidence="11" id="KW-1185">Reference proteome</keyword>
<comment type="caution">
    <text evidence="10">The sequence shown here is derived from an EMBL/GenBank/DDBJ whole genome shotgun (WGS) entry which is preliminary data.</text>
</comment>
<keyword evidence="5 8" id="KW-1133">Transmembrane helix</keyword>
<protein>
    <submittedName>
        <fullName evidence="10">Lycopene cyclase domain-containing protein</fullName>
    </submittedName>
</protein>